<proteinExistence type="predicted"/>
<feature type="compositionally biased region" description="Acidic residues" evidence="1">
    <location>
        <begin position="40"/>
        <end position="56"/>
    </location>
</feature>
<name>A0A5B7J1V4_PORTR</name>
<accession>A0A5B7J1V4</accession>
<gene>
    <name evidence="2" type="ORF">E2C01_082829</name>
</gene>
<sequence>MRGTNRGKGVRVRECDIGNSSKRKRWTTEAIRKAEKEEAGNGDEGDDKDDDTDQIEGEDKRETYVGDYNSEDSGYQFSDLHKPFLMSVKSSNHIPTL</sequence>
<comment type="caution">
    <text evidence="2">The sequence shown here is derived from an EMBL/GenBank/DDBJ whole genome shotgun (WGS) entry which is preliminary data.</text>
</comment>
<feature type="region of interest" description="Disordered" evidence="1">
    <location>
        <begin position="1"/>
        <end position="75"/>
    </location>
</feature>
<organism evidence="2 3">
    <name type="scientific">Portunus trituberculatus</name>
    <name type="common">Swimming crab</name>
    <name type="synonym">Neptunus trituberculatus</name>
    <dbReference type="NCBI Taxonomy" id="210409"/>
    <lineage>
        <taxon>Eukaryota</taxon>
        <taxon>Metazoa</taxon>
        <taxon>Ecdysozoa</taxon>
        <taxon>Arthropoda</taxon>
        <taxon>Crustacea</taxon>
        <taxon>Multicrustacea</taxon>
        <taxon>Malacostraca</taxon>
        <taxon>Eumalacostraca</taxon>
        <taxon>Eucarida</taxon>
        <taxon>Decapoda</taxon>
        <taxon>Pleocyemata</taxon>
        <taxon>Brachyura</taxon>
        <taxon>Eubrachyura</taxon>
        <taxon>Portunoidea</taxon>
        <taxon>Portunidae</taxon>
        <taxon>Portuninae</taxon>
        <taxon>Portunus</taxon>
    </lineage>
</organism>
<evidence type="ECO:0000256" key="1">
    <source>
        <dbReference type="SAM" id="MobiDB-lite"/>
    </source>
</evidence>
<evidence type="ECO:0000313" key="3">
    <source>
        <dbReference type="Proteomes" id="UP000324222"/>
    </source>
</evidence>
<dbReference type="Proteomes" id="UP000324222">
    <property type="component" value="Unassembled WGS sequence"/>
</dbReference>
<dbReference type="EMBL" id="VSRR010076091">
    <property type="protein sequence ID" value="MPC87946.1"/>
    <property type="molecule type" value="Genomic_DNA"/>
</dbReference>
<feature type="compositionally biased region" description="Basic and acidic residues" evidence="1">
    <location>
        <begin position="26"/>
        <end position="39"/>
    </location>
</feature>
<keyword evidence="3" id="KW-1185">Reference proteome</keyword>
<evidence type="ECO:0000313" key="2">
    <source>
        <dbReference type="EMBL" id="MPC87946.1"/>
    </source>
</evidence>
<dbReference type="AlphaFoldDB" id="A0A5B7J1V4"/>
<protein>
    <submittedName>
        <fullName evidence="2">Uncharacterized protein</fullName>
    </submittedName>
</protein>
<reference evidence="2 3" key="1">
    <citation type="submission" date="2019-05" db="EMBL/GenBank/DDBJ databases">
        <title>Another draft genome of Portunus trituberculatus and its Hox gene families provides insights of decapod evolution.</title>
        <authorList>
            <person name="Jeong J.-H."/>
            <person name="Song I."/>
            <person name="Kim S."/>
            <person name="Choi T."/>
            <person name="Kim D."/>
            <person name="Ryu S."/>
            <person name="Kim W."/>
        </authorList>
    </citation>
    <scope>NUCLEOTIDE SEQUENCE [LARGE SCALE GENOMIC DNA]</scope>
    <source>
        <tissue evidence="2">Muscle</tissue>
    </source>
</reference>